<dbReference type="Proteomes" id="UP000247673">
    <property type="component" value="Unassembled WGS sequence"/>
</dbReference>
<dbReference type="EMBL" id="QGLO01000005">
    <property type="protein sequence ID" value="PXY90648.1"/>
    <property type="molecule type" value="Genomic_DNA"/>
</dbReference>
<evidence type="ECO:0000259" key="1">
    <source>
        <dbReference type="Pfam" id="PF01926"/>
    </source>
</evidence>
<accession>A0A2V4DM45</accession>
<dbReference type="InterPro" id="IPR006073">
    <property type="entry name" value="GTP-bd"/>
</dbReference>
<dbReference type="GO" id="GO:0005525">
    <property type="term" value="F:GTP binding"/>
    <property type="evidence" value="ECO:0007669"/>
    <property type="project" value="InterPro"/>
</dbReference>
<dbReference type="AlphaFoldDB" id="A0A2V4DM45"/>
<protein>
    <submittedName>
        <fullName evidence="2">DUF3482 domain-containing protein</fullName>
    </submittedName>
</protein>
<evidence type="ECO:0000313" key="3">
    <source>
        <dbReference type="Proteomes" id="UP000247673"/>
    </source>
</evidence>
<organism evidence="2 3">
    <name type="scientific">Gilliamella apis</name>
    <dbReference type="NCBI Taxonomy" id="1970738"/>
    <lineage>
        <taxon>Bacteria</taxon>
        <taxon>Pseudomonadati</taxon>
        <taxon>Pseudomonadota</taxon>
        <taxon>Gammaproteobacteria</taxon>
        <taxon>Orbales</taxon>
        <taxon>Orbaceae</taxon>
        <taxon>Gilliamella</taxon>
    </lineage>
</organism>
<dbReference type="PANTHER" id="PTHR42714">
    <property type="entry name" value="TRNA MODIFICATION GTPASE GTPBP3"/>
    <property type="match status" value="1"/>
</dbReference>
<evidence type="ECO:0000313" key="2">
    <source>
        <dbReference type="EMBL" id="PXY90648.1"/>
    </source>
</evidence>
<reference evidence="2 3" key="1">
    <citation type="submission" date="2018-05" db="EMBL/GenBank/DDBJ databases">
        <title>Reference genomes for bee gut microbiota database.</title>
        <authorList>
            <person name="Ellegaard K.M."/>
        </authorList>
    </citation>
    <scope>NUCLEOTIDE SEQUENCE [LARGE SCALE GENOMIC DNA]</scope>
    <source>
        <strain evidence="2 3">ESL0172</strain>
    </source>
</reference>
<proteinExistence type="predicted"/>
<dbReference type="SUPFAM" id="SSF52540">
    <property type="entry name" value="P-loop containing nucleoside triphosphate hydrolases"/>
    <property type="match status" value="1"/>
</dbReference>
<comment type="caution">
    <text evidence="2">The sequence shown here is derived from an EMBL/GenBank/DDBJ whole genome shotgun (WGS) entry which is preliminary data.</text>
</comment>
<sequence>MITSLKLAIVGHANFGKTSLLRALSYNSHFGDVSDKPGTTRHVESIKLPLANDTDITFYDTPGFEDSLALYDYITQLLPANTKLDGIDKLTNFLQSPEAENLFNQEAKVIRQVLNCDAAIYVIDVREPVLPKYHDELAILANSDKPILAVLNFTSTKEQNEKEWKRLLSRMGIHAIIGFNAMFPPIDGEEKLYKSLALLIEPAKKILDNWLDNITRIRESRNHTANKLIAEALVDVTAFYKMAKSDDNQAVTDMQNKVRLREQKVINDLLQLYQFDSTQESEENLPLIKGRYNADLFNLDALKLMGMHLTKGFVSGATIGASIDLATGGLSFGSAALIGAAVGSLMQTAKHYGSRMRYQFSGYSKLSVDDVIICFLSLRLVQLKESLNYRSHANTSPIRLSRLDKNEWQKGVLPKSLKVARRYSQWSTLNKGSKRNDKKRQSVINQVAQQLQQC</sequence>
<dbReference type="RefSeq" id="WP_110448109.1">
    <property type="nucleotide sequence ID" value="NZ_CP132381.1"/>
</dbReference>
<name>A0A2V4DM45_9GAMM</name>
<dbReference type="PANTHER" id="PTHR42714:SF7">
    <property type="entry name" value="G DOMAIN-CONTAINING PROTEIN"/>
    <property type="match status" value="1"/>
</dbReference>
<gene>
    <name evidence="2" type="ORF">DKK78_07715</name>
</gene>
<dbReference type="OrthoDB" id="5406017at2"/>
<dbReference type="GO" id="GO:0002098">
    <property type="term" value="P:tRNA wobble uridine modification"/>
    <property type="evidence" value="ECO:0007669"/>
    <property type="project" value="TreeGrafter"/>
</dbReference>
<dbReference type="Gene3D" id="3.40.50.300">
    <property type="entry name" value="P-loop containing nucleotide triphosphate hydrolases"/>
    <property type="match status" value="1"/>
</dbReference>
<dbReference type="GO" id="GO:0005829">
    <property type="term" value="C:cytosol"/>
    <property type="evidence" value="ECO:0007669"/>
    <property type="project" value="TreeGrafter"/>
</dbReference>
<dbReference type="InterPro" id="IPR021871">
    <property type="entry name" value="DUF3482"/>
</dbReference>
<dbReference type="InterPro" id="IPR027417">
    <property type="entry name" value="P-loop_NTPase"/>
</dbReference>
<keyword evidence="3" id="KW-1185">Reference proteome</keyword>
<dbReference type="GO" id="GO:0030488">
    <property type="term" value="P:tRNA methylation"/>
    <property type="evidence" value="ECO:0007669"/>
    <property type="project" value="TreeGrafter"/>
</dbReference>
<dbReference type="Pfam" id="PF01926">
    <property type="entry name" value="MMR_HSR1"/>
    <property type="match status" value="1"/>
</dbReference>
<feature type="domain" description="G" evidence="1">
    <location>
        <begin position="7"/>
        <end position="152"/>
    </location>
</feature>
<dbReference type="Pfam" id="PF11981">
    <property type="entry name" value="DUF3482"/>
    <property type="match status" value="1"/>
</dbReference>